<proteinExistence type="predicted"/>
<dbReference type="Proteomes" id="UP000299102">
    <property type="component" value="Unassembled WGS sequence"/>
</dbReference>
<gene>
    <name evidence="2" type="ORF">EVAR_70817_1</name>
</gene>
<name>A0A4C2A885_EUMVA</name>
<evidence type="ECO:0000313" key="3">
    <source>
        <dbReference type="Proteomes" id="UP000299102"/>
    </source>
</evidence>
<protein>
    <submittedName>
        <fullName evidence="2">Uncharacterized protein</fullName>
    </submittedName>
</protein>
<comment type="caution">
    <text evidence="2">The sequence shown here is derived from an EMBL/GenBank/DDBJ whole genome shotgun (WGS) entry which is preliminary data.</text>
</comment>
<accession>A0A4C2A885</accession>
<reference evidence="2 3" key="1">
    <citation type="journal article" date="2019" name="Commun. Biol.">
        <title>The bagworm genome reveals a unique fibroin gene that provides high tensile strength.</title>
        <authorList>
            <person name="Kono N."/>
            <person name="Nakamura H."/>
            <person name="Ohtoshi R."/>
            <person name="Tomita M."/>
            <person name="Numata K."/>
            <person name="Arakawa K."/>
        </authorList>
    </citation>
    <scope>NUCLEOTIDE SEQUENCE [LARGE SCALE GENOMIC DNA]</scope>
</reference>
<dbReference type="EMBL" id="BGZK01002624">
    <property type="protein sequence ID" value="GBP95399.1"/>
    <property type="molecule type" value="Genomic_DNA"/>
</dbReference>
<dbReference type="AlphaFoldDB" id="A0A4C2A885"/>
<keyword evidence="3" id="KW-1185">Reference proteome</keyword>
<feature type="region of interest" description="Disordered" evidence="1">
    <location>
        <begin position="68"/>
        <end position="101"/>
    </location>
</feature>
<evidence type="ECO:0000256" key="1">
    <source>
        <dbReference type="SAM" id="MobiDB-lite"/>
    </source>
</evidence>
<organism evidence="2 3">
    <name type="scientific">Eumeta variegata</name>
    <name type="common">Bagworm moth</name>
    <name type="synonym">Eumeta japonica</name>
    <dbReference type="NCBI Taxonomy" id="151549"/>
    <lineage>
        <taxon>Eukaryota</taxon>
        <taxon>Metazoa</taxon>
        <taxon>Ecdysozoa</taxon>
        <taxon>Arthropoda</taxon>
        <taxon>Hexapoda</taxon>
        <taxon>Insecta</taxon>
        <taxon>Pterygota</taxon>
        <taxon>Neoptera</taxon>
        <taxon>Endopterygota</taxon>
        <taxon>Lepidoptera</taxon>
        <taxon>Glossata</taxon>
        <taxon>Ditrysia</taxon>
        <taxon>Tineoidea</taxon>
        <taxon>Psychidae</taxon>
        <taxon>Oiketicinae</taxon>
        <taxon>Eumeta</taxon>
    </lineage>
</organism>
<sequence>MCCAPPGFTAAGSSVVRLYDLRLALPDFILFNRYDGDDTPPTSAVPDFITALAIGRFSCEPVERFGPNACRGPNEPGGASDFSFPSDGGGRVQENASIEQQ</sequence>
<evidence type="ECO:0000313" key="2">
    <source>
        <dbReference type="EMBL" id="GBP95399.1"/>
    </source>
</evidence>